<evidence type="ECO:0000256" key="1">
    <source>
        <dbReference type="SAM" id="Phobius"/>
    </source>
</evidence>
<sequence>MVPCTFYYRRHTGVTDSKTLTDLAVDIQGTACCTVKTGISAQCKVRTGFGRRDNNTSAVHSFTDIVVSCTVHIDRNSFTEESTERLSRYAFDIQSDSIFGQTFVSVYGSNFSGNSGTETSVQVGDLFVQHDRFGRIFDRRHQLVNNGFFIFIFIIRFVGRYLTGVDTRYFIQKAFKVEFFGKFVIDDFQQFILSYDLFDRSVTQRSKDLTNIFCKQGKVVDNFLHISFETCPEMRILCCNPYTAGIEVADTQHDTSDKHKRTGTESILFRTEDRCFDNIQSGFEPAVRLYGHLSSKVIGFE</sequence>
<gene>
    <name evidence="2" type="ORF">MNB_SV-10-237</name>
</gene>
<keyword evidence="1" id="KW-0472">Membrane</keyword>
<protein>
    <submittedName>
        <fullName evidence="2">TC3_70K14.5</fullName>
    </submittedName>
</protein>
<dbReference type="EMBL" id="FPHL01000042">
    <property type="protein sequence ID" value="SFV65879.1"/>
    <property type="molecule type" value="Genomic_DNA"/>
</dbReference>
<name>A0A1W1CJD9_9ZZZZ</name>
<proteinExistence type="predicted"/>
<keyword evidence="1" id="KW-1133">Transmembrane helix</keyword>
<reference evidence="2" key="1">
    <citation type="submission" date="2016-10" db="EMBL/GenBank/DDBJ databases">
        <authorList>
            <person name="de Groot N.N."/>
        </authorList>
    </citation>
    <scope>NUCLEOTIDE SEQUENCE</scope>
</reference>
<keyword evidence="1" id="KW-0812">Transmembrane</keyword>
<dbReference type="AlphaFoldDB" id="A0A1W1CJD9"/>
<evidence type="ECO:0000313" key="2">
    <source>
        <dbReference type="EMBL" id="SFV65879.1"/>
    </source>
</evidence>
<accession>A0A1W1CJD9</accession>
<organism evidence="2">
    <name type="scientific">hydrothermal vent metagenome</name>
    <dbReference type="NCBI Taxonomy" id="652676"/>
    <lineage>
        <taxon>unclassified sequences</taxon>
        <taxon>metagenomes</taxon>
        <taxon>ecological metagenomes</taxon>
    </lineage>
</organism>
<feature type="transmembrane region" description="Helical" evidence="1">
    <location>
        <begin position="143"/>
        <end position="162"/>
    </location>
</feature>